<dbReference type="GO" id="GO:0008270">
    <property type="term" value="F:zinc ion binding"/>
    <property type="evidence" value="ECO:0007669"/>
    <property type="project" value="UniProtKB-KW"/>
</dbReference>
<evidence type="ECO:0000256" key="5">
    <source>
        <dbReference type="SAM" id="MobiDB-lite"/>
    </source>
</evidence>
<dbReference type="InterPro" id="IPR036047">
    <property type="entry name" value="F-box-like_dom_sf"/>
</dbReference>
<evidence type="ECO:0000256" key="4">
    <source>
        <dbReference type="PROSITE-ProRule" id="PRU00146"/>
    </source>
</evidence>
<dbReference type="InterPro" id="IPR032675">
    <property type="entry name" value="LRR_dom_sf"/>
</dbReference>
<sequence length="1038" mass="118141">MSDKERVAEMESPIEILCEDALLHIFSYLDGKSLKNSALVCKWLKCTSPDHTYDIKDISNFGTFLETQASSLTELDLNYVEPAIIKIIFTKLKVLEKLTIRAMTITSESSFYASFKKMPKLKELILRGDILCKFKEILANCAYLETFSLRDNHFCYLDLDNILIFMAAKNPAVKSLSLDSLPKRISRELKFCHLKFLHVETCETFENLLQFLENNTTVETLSLNLYRRRDIIDDFTFEALLSHPNLRHLVVEGDTFELNRIYDKIKSDYRNLKSIDLRSDSMQDSRALIRFPNDKAQWKPVDKIFKYPGIILKSSDRSEMKRNKTPASNAGEREETSKNVSVRSRGNFTQDVQCIYCNVSQDEGQWYVQCDDCDGYIHFACAGITEISEEDPWSCENCITRAKEILPHTVTSNEESVQPIRSTVASNVTNEEKAIDNEVVVSTALSPIHRETIEIADEAIDHVHNSTSKCGMPSPRASSKDVRSTRSETRTTSSISSSRRRELEVQRLEEELKLQTEVDENTIALKLEAVKLKESRHKQFLEEKYKILGTQDTEGSVRSKDTATTSKSSFVADWVATQRKQNIPAKAKSVDEMYIRTVQRFDEQIDQLNFDVSIPVENDEVTNIRMAMMEKIFERPEYNELGRKFVSWQNSRTTASEPRKLNKLTAPITDARKQNPHGQPIHGLNYETVTTNHPPNQLTVPRSRSTLLTVQENLTENDHAGKMNSVVSSVGRNIQPHESMLSKGIVETVIHRPPIMSTGFHNTVGRTSEQIQSACEPVAPNNLSEHQDLISTQTSTSIYAPKGPYHYGNQHFEHNFLHRQPTNLSTSSMPKAPLIPFIPNQRTKDNFASRSQYNNGNQRYEQNNFHHNSAHPSISTCQWNSSFANTATSQPTRSSIASGNNYRRGDEYYEQMYSFHDPVITATNRIGDTGIPRNNFDVTATGNANRHFSNNCAVAKKLSLDERHKVAERQKACSVCIGTSHQTKSCQMKSTLKCNECGGTHWKLMCKEKPQTFVKSTERQSTEYHSDEFGNDNNCACQ</sequence>
<dbReference type="SUPFAM" id="SSF81383">
    <property type="entry name" value="F-box domain"/>
    <property type="match status" value="1"/>
</dbReference>
<dbReference type="EMBL" id="WJQU01000001">
    <property type="protein sequence ID" value="KAJ6648540.1"/>
    <property type="molecule type" value="Genomic_DNA"/>
</dbReference>
<dbReference type="InterPro" id="IPR001810">
    <property type="entry name" value="F-box_dom"/>
</dbReference>
<proteinExistence type="predicted"/>
<evidence type="ECO:0000256" key="1">
    <source>
        <dbReference type="ARBA" id="ARBA00022723"/>
    </source>
</evidence>
<organism evidence="7 8">
    <name type="scientific">Pseudolycoriella hygida</name>
    <dbReference type="NCBI Taxonomy" id="35572"/>
    <lineage>
        <taxon>Eukaryota</taxon>
        <taxon>Metazoa</taxon>
        <taxon>Ecdysozoa</taxon>
        <taxon>Arthropoda</taxon>
        <taxon>Hexapoda</taxon>
        <taxon>Insecta</taxon>
        <taxon>Pterygota</taxon>
        <taxon>Neoptera</taxon>
        <taxon>Endopterygota</taxon>
        <taxon>Diptera</taxon>
        <taxon>Nematocera</taxon>
        <taxon>Sciaroidea</taxon>
        <taxon>Sciaridae</taxon>
        <taxon>Pseudolycoriella</taxon>
    </lineage>
</organism>
<dbReference type="InterPro" id="IPR011011">
    <property type="entry name" value="Znf_FYVE_PHD"/>
</dbReference>
<feature type="region of interest" description="Disordered" evidence="5">
    <location>
        <begin position="465"/>
        <end position="502"/>
    </location>
</feature>
<feature type="region of interest" description="Disordered" evidence="5">
    <location>
        <begin position="318"/>
        <end position="342"/>
    </location>
</feature>
<evidence type="ECO:0000256" key="3">
    <source>
        <dbReference type="ARBA" id="ARBA00022833"/>
    </source>
</evidence>
<evidence type="ECO:0000313" key="8">
    <source>
        <dbReference type="Proteomes" id="UP001151699"/>
    </source>
</evidence>
<dbReference type="AlphaFoldDB" id="A0A9Q0NDX4"/>
<comment type="caution">
    <text evidence="7">The sequence shown here is derived from an EMBL/GenBank/DDBJ whole genome shotgun (WGS) entry which is preliminary data.</text>
</comment>
<dbReference type="Proteomes" id="UP001151699">
    <property type="component" value="Chromosome A"/>
</dbReference>
<dbReference type="SUPFAM" id="SSF57903">
    <property type="entry name" value="FYVE/PHD zinc finger"/>
    <property type="match status" value="1"/>
</dbReference>
<dbReference type="Gene3D" id="3.30.40.10">
    <property type="entry name" value="Zinc/RING finger domain, C3HC4 (zinc finger)"/>
    <property type="match status" value="1"/>
</dbReference>
<dbReference type="PROSITE" id="PS50016">
    <property type="entry name" value="ZF_PHD_2"/>
    <property type="match status" value="1"/>
</dbReference>
<dbReference type="Gene3D" id="3.80.10.10">
    <property type="entry name" value="Ribonuclease Inhibitor"/>
    <property type="match status" value="1"/>
</dbReference>
<dbReference type="InterPro" id="IPR001965">
    <property type="entry name" value="Znf_PHD"/>
</dbReference>
<dbReference type="InterPro" id="IPR019787">
    <property type="entry name" value="Znf_PHD-finger"/>
</dbReference>
<gene>
    <name evidence="7" type="ORF">Bhyg_03770</name>
</gene>
<keyword evidence="3" id="KW-0862">Zinc</keyword>
<accession>A0A9Q0NDX4</accession>
<evidence type="ECO:0000256" key="2">
    <source>
        <dbReference type="ARBA" id="ARBA00022771"/>
    </source>
</evidence>
<dbReference type="Pfam" id="PF00646">
    <property type="entry name" value="F-box"/>
    <property type="match status" value="1"/>
</dbReference>
<keyword evidence="2 4" id="KW-0863">Zinc-finger</keyword>
<protein>
    <recommendedName>
        <fullName evidence="6">PHD-type domain-containing protein</fullName>
    </recommendedName>
</protein>
<dbReference type="InterPro" id="IPR013083">
    <property type="entry name" value="Znf_RING/FYVE/PHD"/>
</dbReference>
<dbReference type="OrthoDB" id="7765376at2759"/>
<feature type="domain" description="PHD-type" evidence="6">
    <location>
        <begin position="351"/>
        <end position="401"/>
    </location>
</feature>
<evidence type="ECO:0000259" key="6">
    <source>
        <dbReference type="PROSITE" id="PS50016"/>
    </source>
</evidence>
<dbReference type="SMART" id="SM00249">
    <property type="entry name" value="PHD"/>
    <property type="match status" value="1"/>
</dbReference>
<name>A0A9Q0NDX4_9DIPT</name>
<keyword evidence="8" id="KW-1185">Reference proteome</keyword>
<keyword evidence="1" id="KW-0479">Metal-binding</keyword>
<evidence type="ECO:0000313" key="7">
    <source>
        <dbReference type="EMBL" id="KAJ6648540.1"/>
    </source>
</evidence>
<reference evidence="7" key="1">
    <citation type="submission" date="2022-07" db="EMBL/GenBank/DDBJ databases">
        <authorList>
            <person name="Trinca V."/>
            <person name="Uliana J.V.C."/>
            <person name="Torres T.T."/>
            <person name="Ward R.J."/>
            <person name="Monesi N."/>
        </authorList>
    </citation>
    <scope>NUCLEOTIDE SEQUENCE</scope>
    <source>
        <strain evidence="7">HSMRA1968</strain>
        <tissue evidence="7">Whole embryos</tissue>
    </source>
</reference>
<feature type="compositionally biased region" description="Basic and acidic residues" evidence="5">
    <location>
        <begin position="478"/>
        <end position="489"/>
    </location>
</feature>
<dbReference type="SUPFAM" id="SSF52047">
    <property type="entry name" value="RNI-like"/>
    <property type="match status" value="1"/>
</dbReference>